<comment type="caution">
    <text evidence="2">The sequence shown here is derived from an EMBL/GenBank/DDBJ whole genome shotgun (WGS) entry which is preliminary data.</text>
</comment>
<feature type="region of interest" description="Disordered" evidence="1">
    <location>
        <begin position="52"/>
        <end position="105"/>
    </location>
</feature>
<feature type="compositionally biased region" description="Low complexity" evidence="1">
    <location>
        <begin position="52"/>
        <end position="64"/>
    </location>
</feature>
<evidence type="ECO:0000313" key="3">
    <source>
        <dbReference type="Proteomes" id="UP001390339"/>
    </source>
</evidence>
<proteinExistence type="predicted"/>
<accession>A0ABR2JM99</accession>
<organism evidence="2 3">
    <name type="scientific">Apiospora arundinis</name>
    <dbReference type="NCBI Taxonomy" id="335852"/>
    <lineage>
        <taxon>Eukaryota</taxon>
        <taxon>Fungi</taxon>
        <taxon>Dikarya</taxon>
        <taxon>Ascomycota</taxon>
        <taxon>Pezizomycotina</taxon>
        <taxon>Sordariomycetes</taxon>
        <taxon>Xylariomycetidae</taxon>
        <taxon>Amphisphaeriales</taxon>
        <taxon>Apiosporaceae</taxon>
        <taxon>Apiospora</taxon>
    </lineage>
</organism>
<protein>
    <submittedName>
        <fullName evidence="2">Uncharacterized protein</fullName>
    </submittedName>
</protein>
<evidence type="ECO:0000313" key="2">
    <source>
        <dbReference type="EMBL" id="KAK8879975.1"/>
    </source>
</evidence>
<name>A0ABR2JM99_9PEZI</name>
<reference evidence="2 3" key="1">
    <citation type="journal article" date="2024" name="IMA Fungus">
        <title>Apiospora arundinis, a panoply of carbohydrate-active enzymes and secondary metabolites.</title>
        <authorList>
            <person name="Sorensen T."/>
            <person name="Petersen C."/>
            <person name="Muurmann A.T."/>
            <person name="Christiansen J.V."/>
            <person name="Brundto M.L."/>
            <person name="Overgaard C.K."/>
            <person name="Boysen A.T."/>
            <person name="Wollenberg R.D."/>
            <person name="Larsen T.O."/>
            <person name="Sorensen J.L."/>
            <person name="Nielsen K.L."/>
            <person name="Sondergaard T.E."/>
        </authorList>
    </citation>
    <scope>NUCLEOTIDE SEQUENCE [LARGE SCALE GENOMIC DNA]</scope>
    <source>
        <strain evidence="2 3">AAU 773</strain>
    </source>
</reference>
<dbReference type="Proteomes" id="UP001390339">
    <property type="component" value="Unassembled WGS sequence"/>
</dbReference>
<evidence type="ECO:0000256" key="1">
    <source>
        <dbReference type="SAM" id="MobiDB-lite"/>
    </source>
</evidence>
<keyword evidence="3" id="KW-1185">Reference proteome</keyword>
<gene>
    <name evidence="2" type="ORF">PGQ11_001269</name>
</gene>
<dbReference type="EMBL" id="JAPCWZ010000001">
    <property type="protein sequence ID" value="KAK8879975.1"/>
    <property type="molecule type" value="Genomic_DNA"/>
</dbReference>
<sequence length="105" mass="11165">MPELKDDDAAFAMTVLIQAGAASHPYPLSFGLYRLAAPNGWPRFITAHDVTTPSNASASSATFPAPAPAPTVENPSTPAPAAPASDQKPPRYLLPWRQPKNEDKL</sequence>